<feature type="binding site" evidence="10">
    <location>
        <position position="109"/>
    </location>
    <ligand>
        <name>Mn(2+)</name>
        <dbReference type="ChEBI" id="CHEBI:29035"/>
    </ligand>
</feature>
<comment type="function">
    <text evidence="10">Catalyzes the 1,3-allylic rearrangement of the homoallylic substrate isopentenyl (IPP) to its highly electrophilic allylic isomer, dimethylallyl diphosphate (DMAPP).</text>
</comment>
<dbReference type="PIRSF" id="PIRSF018427">
    <property type="entry name" value="Isopntndiph_ism"/>
    <property type="match status" value="1"/>
</dbReference>
<feature type="binding site" evidence="10">
    <location>
        <position position="66"/>
    </location>
    <ligand>
        <name>Mn(2+)</name>
        <dbReference type="ChEBI" id="CHEBI:29035"/>
    </ligand>
</feature>
<accession>A0ABS7X434</accession>
<protein>
    <recommendedName>
        <fullName evidence="3 10">Isopentenyl-diphosphate Delta-isomerase</fullName>
        <shortName evidence="10">IPP isomerase</shortName>
        <ecNumber evidence="3 10">5.3.3.2</ecNumber>
    </recommendedName>
    <alternativeName>
        <fullName evidence="10">IPP:DMAPP isomerase</fullName>
    </alternativeName>
    <alternativeName>
        <fullName evidence="10">Isopentenyl pyrophosphate isomerase</fullName>
    </alternativeName>
</protein>
<dbReference type="Pfam" id="PF00293">
    <property type="entry name" value="NUDIX"/>
    <property type="match status" value="1"/>
</dbReference>
<evidence type="ECO:0000256" key="10">
    <source>
        <dbReference type="HAMAP-Rule" id="MF_00202"/>
    </source>
</evidence>
<dbReference type="NCBIfam" id="NF002995">
    <property type="entry name" value="PRK03759.1"/>
    <property type="match status" value="1"/>
</dbReference>
<evidence type="ECO:0000313" key="13">
    <source>
        <dbReference type="Proteomes" id="UP001319883"/>
    </source>
</evidence>
<evidence type="ECO:0000313" key="12">
    <source>
        <dbReference type="EMBL" id="MBZ9568762.1"/>
    </source>
</evidence>
<evidence type="ECO:0000256" key="7">
    <source>
        <dbReference type="ARBA" id="ARBA00023211"/>
    </source>
</evidence>
<dbReference type="NCBIfam" id="TIGR02150">
    <property type="entry name" value="IPP_isom_1"/>
    <property type="match status" value="1"/>
</dbReference>
<dbReference type="PANTHER" id="PTHR10885">
    <property type="entry name" value="ISOPENTENYL-DIPHOSPHATE DELTA-ISOMERASE"/>
    <property type="match status" value="1"/>
</dbReference>
<organism evidence="12 13">
    <name type="scientific">Modicisalibacter tunisiensis</name>
    <dbReference type="NCBI Taxonomy" id="390637"/>
    <lineage>
        <taxon>Bacteria</taxon>
        <taxon>Pseudomonadati</taxon>
        <taxon>Pseudomonadota</taxon>
        <taxon>Gammaproteobacteria</taxon>
        <taxon>Oceanospirillales</taxon>
        <taxon>Halomonadaceae</taxon>
        <taxon>Modicisalibacter</taxon>
    </lineage>
</organism>
<feature type="domain" description="Nudix hydrolase" evidence="11">
    <location>
        <begin position="28"/>
        <end position="161"/>
    </location>
</feature>
<name>A0ABS7X434_9GAMM</name>
<comment type="catalytic activity">
    <reaction evidence="10">
        <text>isopentenyl diphosphate = dimethylallyl diphosphate</text>
        <dbReference type="Rhea" id="RHEA:23284"/>
        <dbReference type="ChEBI" id="CHEBI:57623"/>
        <dbReference type="ChEBI" id="CHEBI:128769"/>
        <dbReference type="EC" id="5.3.3.2"/>
    </reaction>
</comment>
<keyword evidence="13" id="KW-1185">Reference proteome</keyword>
<feature type="binding site" evidence="10">
    <location>
        <position position="84"/>
    </location>
    <ligand>
        <name>Mg(2+)</name>
        <dbReference type="ChEBI" id="CHEBI:18420"/>
    </ligand>
</feature>
<evidence type="ECO:0000256" key="9">
    <source>
        <dbReference type="ARBA" id="ARBA00023235"/>
    </source>
</evidence>
<reference evidence="12 13" key="1">
    <citation type="submission" date="2021-05" db="EMBL/GenBank/DDBJ databases">
        <title>Petroleum and Energy Research Collection (APPE): ex situ preservation of microbial diversity associated with the oil industry and exploitation of its biotechnological potential.</title>
        <authorList>
            <person name="Paixao C.T.M."/>
            <person name="Gomes M.B."/>
            <person name="Oliveira V.M."/>
        </authorList>
    </citation>
    <scope>NUCLEOTIDE SEQUENCE [LARGE SCALE GENOMIC DNA]</scope>
    <source>
        <strain evidence="12 13">LIT2</strain>
    </source>
</reference>
<dbReference type="InterPro" id="IPR015797">
    <property type="entry name" value="NUDIX_hydrolase-like_dom_sf"/>
</dbReference>
<evidence type="ECO:0000256" key="4">
    <source>
        <dbReference type="ARBA" id="ARBA00022490"/>
    </source>
</evidence>
<dbReference type="PANTHER" id="PTHR10885:SF0">
    <property type="entry name" value="ISOPENTENYL-DIPHOSPHATE DELTA-ISOMERASE"/>
    <property type="match status" value="1"/>
</dbReference>
<evidence type="ECO:0000256" key="3">
    <source>
        <dbReference type="ARBA" id="ARBA00012057"/>
    </source>
</evidence>
<proteinExistence type="inferred from homology"/>
<dbReference type="InterPro" id="IPR056375">
    <property type="entry name" value="Idi_bact"/>
</dbReference>
<dbReference type="Gene3D" id="3.90.79.10">
    <property type="entry name" value="Nucleoside Triphosphate Pyrophosphohydrolase"/>
    <property type="match status" value="1"/>
</dbReference>
<keyword evidence="9 10" id="KW-0413">Isomerase</keyword>
<comment type="similarity">
    <text evidence="2 10">Belongs to the IPP isomerase type 1 family.</text>
</comment>
<feature type="active site" evidence="10">
    <location>
        <position position="64"/>
    </location>
</feature>
<keyword evidence="7 10" id="KW-0464">Manganese</keyword>
<evidence type="ECO:0000256" key="6">
    <source>
        <dbReference type="ARBA" id="ARBA00022842"/>
    </source>
</evidence>
<dbReference type="HAMAP" id="MF_00202">
    <property type="entry name" value="Idi"/>
    <property type="match status" value="1"/>
</dbReference>
<evidence type="ECO:0000256" key="8">
    <source>
        <dbReference type="ARBA" id="ARBA00023229"/>
    </source>
</evidence>
<evidence type="ECO:0000256" key="5">
    <source>
        <dbReference type="ARBA" id="ARBA00022723"/>
    </source>
</evidence>
<evidence type="ECO:0000256" key="2">
    <source>
        <dbReference type="ARBA" id="ARBA00007579"/>
    </source>
</evidence>
<feature type="binding site" evidence="10">
    <location>
        <position position="30"/>
    </location>
    <ligand>
        <name>Mn(2+)</name>
        <dbReference type="ChEBI" id="CHEBI:29035"/>
    </ligand>
</feature>
<dbReference type="CDD" id="cd02885">
    <property type="entry name" value="NUDIX_IPP_Isomerase"/>
    <property type="match status" value="1"/>
</dbReference>
<evidence type="ECO:0000259" key="11">
    <source>
        <dbReference type="PROSITE" id="PS51462"/>
    </source>
</evidence>
<feature type="binding site" evidence="10">
    <location>
        <position position="24"/>
    </location>
    <ligand>
        <name>Mn(2+)</name>
        <dbReference type="ChEBI" id="CHEBI:29035"/>
    </ligand>
</feature>
<dbReference type="InterPro" id="IPR000086">
    <property type="entry name" value="NUDIX_hydrolase_dom"/>
</dbReference>
<dbReference type="GO" id="GO:0004452">
    <property type="term" value="F:isopentenyl-diphosphate delta-isomerase activity"/>
    <property type="evidence" value="ECO:0007669"/>
    <property type="project" value="UniProtKB-EC"/>
</dbReference>
<dbReference type="SUPFAM" id="SSF55811">
    <property type="entry name" value="Nudix"/>
    <property type="match status" value="1"/>
</dbReference>
<comment type="pathway">
    <text evidence="1 10">Isoprenoid biosynthesis; dimethylallyl diphosphate biosynthesis; dimethylallyl diphosphate from isopentenyl diphosphate: step 1/1.</text>
</comment>
<comment type="caution">
    <text evidence="12">The sequence shown here is derived from an EMBL/GenBank/DDBJ whole genome shotgun (WGS) entry which is preliminary data.</text>
</comment>
<keyword evidence="8 10" id="KW-0414">Isoprene biosynthesis</keyword>
<sequence length="178" mass="19555">MSDRRITALDDLGCVRPIGKLEAHRRGTRHLAISVFVFRGRETLLQRRAAGKYHSPGQWANACCSHPDWGETVEACAARRLEEELGLVLVLAPAGRLDYRAEVGGGLIEHEHVQVFAADWDPAATLAPDPAEVAECRWVDVAALRQEVAANPQAFTPWLRIYLERAAETGIPRLAGDG</sequence>
<dbReference type="Proteomes" id="UP001319883">
    <property type="component" value="Unassembled WGS sequence"/>
</dbReference>
<dbReference type="EMBL" id="JAGXFD010000001">
    <property type="protein sequence ID" value="MBZ9568762.1"/>
    <property type="molecule type" value="Genomic_DNA"/>
</dbReference>
<dbReference type="InterPro" id="IPR011876">
    <property type="entry name" value="IsopentenylPP_isomerase_typ1"/>
</dbReference>
<keyword evidence="4 10" id="KW-0963">Cytoplasm</keyword>
<feature type="active site" evidence="10">
    <location>
        <position position="111"/>
    </location>
</feature>
<feature type="binding site" evidence="10">
    <location>
        <position position="111"/>
    </location>
    <ligand>
        <name>Mn(2+)</name>
        <dbReference type="ChEBI" id="CHEBI:29035"/>
    </ligand>
</feature>
<dbReference type="EC" id="5.3.3.2" evidence="3 10"/>
<comment type="subcellular location">
    <subcellularLocation>
        <location evidence="10">Cytoplasm</location>
    </subcellularLocation>
</comment>
<dbReference type="RefSeq" id="WP_224421255.1">
    <property type="nucleotide sequence ID" value="NZ_JAGXFD010000001.1"/>
</dbReference>
<dbReference type="PROSITE" id="PS51462">
    <property type="entry name" value="NUDIX"/>
    <property type="match status" value="1"/>
</dbReference>
<evidence type="ECO:0000256" key="1">
    <source>
        <dbReference type="ARBA" id="ARBA00004826"/>
    </source>
</evidence>
<keyword evidence="5 10" id="KW-0479">Metal-binding</keyword>
<comment type="cofactor">
    <cofactor evidence="10">
        <name>Mn(2+)</name>
        <dbReference type="ChEBI" id="CHEBI:29035"/>
    </cofactor>
    <text evidence="10">Binds 1 Mn(2+) ion per subunit.</text>
</comment>
<gene>
    <name evidence="10 12" type="primary">idi</name>
    <name evidence="12" type="ORF">KGQ91_13900</name>
</gene>
<comment type="cofactor">
    <cofactor evidence="10">
        <name>Mg(2+)</name>
        <dbReference type="ChEBI" id="CHEBI:18420"/>
    </cofactor>
    <text evidence="10">Binds 1 Mg(2+) ion per subunit. The magnesium ion binds only when substrate is bound.</text>
</comment>
<keyword evidence="6 10" id="KW-0460">Magnesium</keyword>